<proteinExistence type="predicted"/>
<protein>
    <submittedName>
        <fullName evidence="1">Uncharacterized protein</fullName>
    </submittedName>
</protein>
<sequence length="346" mass="35235">TSTVSVGPYGRLMVMDGATLSAGRLSLIGSSDAMGTVTLTHTGSSLDITGTAYVGPSGRLMVMDGATLSAGRLSLTGTEGALGTFTVTHPQSSVDVTGTAYVGPHGRLAVMDGAIFSAANLSIMGTDGAIGSYTVTHPQSSLDIAGTAYVGPYGRLAVMDGAKVSAGVVTLDGGSLDLGAAASLVVSDRLRFGARCTIAGTTGATIYMTGSDLENQSETPADLAGLAEVKLIFEGGADVDPFEVAGEDMGAVIDGFTDNFALGTLTLGDVYIGKIQLVDDFDNQPGWVGSEALYVSDLNIGAGSYLDLNGLNLYYLEGSIDPAATIVYNGGNLFELQLLLGDFYLD</sequence>
<organism evidence="1">
    <name type="scientific">marine sediment metagenome</name>
    <dbReference type="NCBI Taxonomy" id="412755"/>
    <lineage>
        <taxon>unclassified sequences</taxon>
        <taxon>metagenomes</taxon>
        <taxon>ecological metagenomes</taxon>
    </lineage>
</organism>
<dbReference type="AlphaFoldDB" id="A0A0F8W8B0"/>
<dbReference type="InterPro" id="IPR030895">
    <property type="entry name" value="T5SS_PEPC_rpt"/>
</dbReference>
<gene>
    <name evidence="1" type="ORF">LCGC14_3098750</name>
</gene>
<dbReference type="EMBL" id="LAZR01066706">
    <property type="protein sequence ID" value="KKK53042.1"/>
    <property type="molecule type" value="Genomic_DNA"/>
</dbReference>
<name>A0A0F8W8B0_9ZZZZ</name>
<evidence type="ECO:0000313" key="1">
    <source>
        <dbReference type="EMBL" id="KKK53042.1"/>
    </source>
</evidence>
<dbReference type="NCBIfam" id="TIGR04393">
    <property type="entry name" value="rpt_T5SS_PEPC"/>
    <property type="match status" value="1"/>
</dbReference>
<feature type="non-terminal residue" evidence="1">
    <location>
        <position position="1"/>
    </location>
</feature>
<feature type="non-terminal residue" evidence="1">
    <location>
        <position position="346"/>
    </location>
</feature>
<reference evidence="1" key="1">
    <citation type="journal article" date="2015" name="Nature">
        <title>Complex archaea that bridge the gap between prokaryotes and eukaryotes.</title>
        <authorList>
            <person name="Spang A."/>
            <person name="Saw J.H."/>
            <person name="Jorgensen S.L."/>
            <person name="Zaremba-Niedzwiedzka K."/>
            <person name="Martijn J."/>
            <person name="Lind A.E."/>
            <person name="van Eijk R."/>
            <person name="Schleper C."/>
            <person name="Guy L."/>
            <person name="Ettema T.J."/>
        </authorList>
    </citation>
    <scope>NUCLEOTIDE SEQUENCE</scope>
</reference>
<comment type="caution">
    <text evidence="1">The sequence shown here is derived from an EMBL/GenBank/DDBJ whole genome shotgun (WGS) entry which is preliminary data.</text>
</comment>
<accession>A0A0F8W8B0</accession>